<evidence type="ECO:0000256" key="1">
    <source>
        <dbReference type="ARBA" id="ARBA00004651"/>
    </source>
</evidence>
<dbReference type="GO" id="GO:0005886">
    <property type="term" value="C:plasma membrane"/>
    <property type="evidence" value="ECO:0007669"/>
    <property type="project" value="UniProtKB-SubCell"/>
</dbReference>
<dbReference type="PANTHER" id="PTHR30619:SF1">
    <property type="entry name" value="RECOMBINATION PROTEIN 2"/>
    <property type="match status" value="1"/>
</dbReference>
<evidence type="ECO:0000256" key="4">
    <source>
        <dbReference type="ARBA" id="ARBA00022989"/>
    </source>
</evidence>
<evidence type="ECO:0000256" key="6">
    <source>
        <dbReference type="SAM" id="Phobius"/>
    </source>
</evidence>
<feature type="transmembrane region" description="Helical" evidence="6">
    <location>
        <begin position="364"/>
        <end position="383"/>
    </location>
</feature>
<dbReference type="PANTHER" id="PTHR30619">
    <property type="entry name" value="DNA INTERNALIZATION/COMPETENCE PROTEIN COMEC/REC2"/>
    <property type="match status" value="1"/>
</dbReference>
<evidence type="ECO:0000256" key="2">
    <source>
        <dbReference type="ARBA" id="ARBA00022475"/>
    </source>
</evidence>
<feature type="transmembrane region" description="Helical" evidence="6">
    <location>
        <begin position="395"/>
        <end position="425"/>
    </location>
</feature>
<dbReference type="InterPro" id="IPR052159">
    <property type="entry name" value="Competence_DNA_uptake"/>
</dbReference>
<proteinExistence type="predicted"/>
<dbReference type="InterPro" id="IPR025405">
    <property type="entry name" value="DUF4131"/>
</dbReference>
<dbReference type="Pfam" id="PF13567">
    <property type="entry name" value="DUF4131"/>
    <property type="match status" value="1"/>
</dbReference>
<evidence type="ECO:0000313" key="10">
    <source>
        <dbReference type="Proteomes" id="UP000441797"/>
    </source>
</evidence>
<keyword evidence="3 6" id="KW-0812">Transmembrane</keyword>
<feature type="transmembrane region" description="Helical" evidence="6">
    <location>
        <begin position="463"/>
        <end position="481"/>
    </location>
</feature>
<feature type="transmembrane region" description="Helical" evidence="6">
    <location>
        <begin position="243"/>
        <end position="264"/>
    </location>
</feature>
<evidence type="ECO:0000313" key="9">
    <source>
        <dbReference type="EMBL" id="MUL38944.1"/>
    </source>
</evidence>
<comment type="caution">
    <text evidence="9">The sequence shown here is derived from an EMBL/GenBank/DDBJ whole genome shotgun (WGS) entry which is preliminary data.</text>
</comment>
<gene>
    <name evidence="9" type="ORF">BWI75_22195</name>
</gene>
<dbReference type="NCBIfam" id="TIGR00360">
    <property type="entry name" value="ComEC_N-term"/>
    <property type="match status" value="1"/>
</dbReference>
<comment type="subcellular location">
    <subcellularLocation>
        <location evidence="1">Cell membrane</location>
        <topology evidence="1">Multi-pass membrane protein</topology>
    </subcellularLocation>
</comment>
<feature type="transmembrane region" description="Helical" evidence="6">
    <location>
        <begin position="316"/>
        <end position="335"/>
    </location>
</feature>
<sequence length="731" mass="79742">MTQMNAAILCLAFIAGLLSTAFVWGGYAVLASGIVAPVFIKRLWRGSPNLQVWVIAGIIGLLASLYFQTRIPQPATNDISRLIGNEQQVVTVQGKITSTPRLTRSQRGQFWLAASWLEENKVTGKVYVTVPLLQTTGLHPGQRIAVTGVLYQPLAPTNPGGFDFRAYLAREGTFAGLSGRRVEISAGQKSSKWGWWRIRQKIVRSQVQWLGSPEGSLVSSMVMGGKSVDLPYDIRDLFVRVGLAHALAASGFQTSLILGVMLALLRRFSVALQVSFAGGALLLFLGLTGVQSSVLRAVLMGFAALIAIGTKRKVKPLGSLLIAATLLLLFNPLWIWDLGFQLSFLATLGLLVTVPPLIERLDWLPVAIATLIAVPLAAALWTLPLQLQVFGVVPLYSLVVNILSSPLISVISIGGIISAIASIIYPLAGSALAWLLYYPTHFLIGLTEFFAQLPGNSITVGRISVLQLFVVYGLIVLAWLQPWWQKRSWLAGVMAMGIVLIPMWHTQATVFRATVLATASEPVLVIQDQGKVLLVNSGDANTVRFTVLPFLQQQGVNQIEWAIATDSETSSRSWEEINQRLSVKNFYTPTNSTEGKAVLASVLRPEQTLVVGAIKVKIDDGVLQLQIKEQTWLLLDNVASDEQKQLAYTKKLPHAQVLWWSGEALEKEVLAAVKPEVAIASAIDVDPGIISLLNQNKIQLFWTGRDGAIQWTPKGRFEATMNEVENRAALL</sequence>
<feature type="transmembrane region" description="Helical" evidence="6">
    <location>
        <begin position="50"/>
        <end position="67"/>
    </location>
</feature>
<reference evidence="9 10" key="1">
    <citation type="journal article" date="2019" name="Front. Microbiol.">
        <title>Genomic Features for Desiccation Tolerance and Sugar Biosynthesis in the Extremophile Gloeocapsopsis sp. UTEX B3054.</title>
        <authorList>
            <person name="Urrejola C."/>
            <person name="Alcorta J."/>
            <person name="Salas L."/>
            <person name="Vasquez M."/>
            <person name="Polz M.F."/>
            <person name="Vicuna R."/>
            <person name="Diez B."/>
        </authorList>
    </citation>
    <scope>NUCLEOTIDE SEQUENCE [LARGE SCALE GENOMIC DNA]</scope>
    <source>
        <strain evidence="9 10">1H9</strain>
    </source>
</reference>
<evidence type="ECO:0000259" key="8">
    <source>
        <dbReference type="Pfam" id="PF13567"/>
    </source>
</evidence>
<organism evidence="9 10">
    <name type="scientific">Gloeocapsopsis dulcis AAB1 = 1H9</name>
    <dbReference type="NCBI Taxonomy" id="1433147"/>
    <lineage>
        <taxon>Bacteria</taxon>
        <taxon>Bacillati</taxon>
        <taxon>Cyanobacteriota</taxon>
        <taxon>Cyanophyceae</taxon>
        <taxon>Oscillatoriophycideae</taxon>
        <taxon>Chroococcales</taxon>
        <taxon>Chroococcaceae</taxon>
        <taxon>Gloeocapsopsis</taxon>
        <taxon>Gloeocapsopsis dulcis</taxon>
    </lineage>
</organism>
<protein>
    <submittedName>
        <fullName evidence="9">Competence protein</fullName>
    </submittedName>
</protein>
<feature type="domain" description="ComEC/Rec2-related protein" evidence="7">
    <location>
        <begin position="225"/>
        <end position="483"/>
    </location>
</feature>
<name>A0A6N8G1V8_9CHRO</name>
<keyword evidence="2" id="KW-1003">Cell membrane</keyword>
<accession>A0A6N8G1V8</accession>
<evidence type="ECO:0000256" key="3">
    <source>
        <dbReference type="ARBA" id="ARBA00022692"/>
    </source>
</evidence>
<dbReference type="Pfam" id="PF03772">
    <property type="entry name" value="Competence"/>
    <property type="match status" value="1"/>
</dbReference>
<evidence type="ECO:0000259" key="7">
    <source>
        <dbReference type="Pfam" id="PF03772"/>
    </source>
</evidence>
<evidence type="ECO:0000256" key="5">
    <source>
        <dbReference type="ARBA" id="ARBA00023136"/>
    </source>
</evidence>
<feature type="transmembrane region" description="Helical" evidence="6">
    <location>
        <begin position="270"/>
        <end position="287"/>
    </location>
</feature>
<dbReference type="Proteomes" id="UP000441797">
    <property type="component" value="Unassembled WGS sequence"/>
</dbReference>
<keyword evidence="5 6" id="KW-0472">Membrane</keyword>
<keyword evidence="4 6" id="KW-1133">Transmembrane helix</keyword>
<feature type="domain" description="DUF4131" evidence="8">
    <location>
        <begin position="24"/>
        <end position="183"/>
    </location>
</feature>
<dbReference type="EMBL" id="NAPY01000054">
    <property type="protein sequence ID" value="MUL38944.1"/>
    <property type="molecule type" value="Genomic_DNA"/>
</dbReference>
<dbReference type="InterPro" id="IPR004477">
    <property type="entry name" value="ComEC_N"/>
</dbReference>
<keyword evidence="10" id="KW-1185">Reference proteome</keyword>
<feature type="transmembrane region" description="Helical" evidence="6">
    <location>
        <begin position="487"/>
        <end position="504"/>
    </location>
</feature>
<feature type="transmembrane region" description="Helical" evidence="6">
    <location>
        <begin position="342"/>
        <end position="358"/>
    </location>
</feature>
<dbReference type="AlphaFoldDB" id="A0A6N8G1V8"/>